<reference evidence="3 5" key="2">
    <citation type="submission" date="2019-04" db="EMBL/GenBank/DDBJ databases">
        <title>Draft genome sequence data and analysis of a Fermenting Bacterium, Geotoga petraea strain HO-Geo1, isolated from heavy-oil petroleum reservoir in Russia.</title>
        <authorList>
            <person name="Grouzdev D.S."/>
            <person name="Semenova E.M."/>
            <person name="Sokolova D.S."/>
            <person name="Tourova T.P."/>
            <person name="Poltaraus A.B."/>
            <person name="Nazina T.N."/>
        </authorList>
    </citation>
    <scope>NUCLEOTIDE SEQUENCE [LARGE SCALE GENOMIC DNA]</scope>
    <source>
        <strain evidence="3 5">HO-Geo1</strain>
    </source>
</reference>
<accession>A0A1G6N6Q8</accession>
<dbReference type="SUPFAM" id="SSF102114">
    <property type="entry name" value="Radical SAM enzymes"/>
    <property type="match status" value="1"/>
</dbReference>
<evidence type="ECO:0000313" key="2">
    <source>
        <dbReference type="EMBL" id="SDC63124.1"/>
    </source>
</evidence>
<dbReference type="InterPro" id="IPR007197">
    <property type="entry name" value="rSAM"/>
</dbReference>
<dbReference type="PROSITE" id="PS51918">
    <property type="entry name" value="RADICAL_SAM"/>
    <property type="match status" value="1"/>
</dbReference>
<evidence type="ECO:0000313" key="4">
    <source>
        <dbReference type="Proteomes" id="UP000199322"/>
    </source>
</evidence>
<name>A0A1G6N6Q8_9BACT</name>
<dbReference type="STRING" id="28234.SAMN04488588_1508"/>
<dbReference type="InterPro" id="IPR023404">
    <property type="entry name" value="rSAM_horseshoe"/>
</dbReference>
<dbReference type="PANTHER" id="PTHR43324">
    <property type="match status" value="1"/>
</dbReference>
<evidence type="ECO:0000313" key="3">
    <source>
        <dbReference type="EMBL" id="TGG87224.1"/>
    </source>
</evidence>
<dbReference type="OrthoDB" id="3493141at2"/>
<dbReference type="SFLD" id="SFLDG01082">
    <property type="entry name" value="B12-binding_domain_containing"/>
    <property type="match status" value="1"/>
</dbReference>
<dbReference type="Gene3D" id="3.80.30.20">
    <property type="entry name" value="tm_1862 like domain"/>
    <property type="match status" value="1"/>
</dbReference>
<dbReference type="GO" id="GO:0003824">
    <property type="term" value="F:catalytic activity"/>
    <property type="evidence" value="ECO:0007669"/>
    <property type="project" value="InterPro"/>
</dbReference>
<dbReference type="InterPro" id="IPR006638">
    <property type="entry name" value="Elp3/MiaA/NifB-like_rSAM"/>
</dbReference>
<dbReference type="InterPro" id="IPR058240">
    <property type="entry name" value="rSAM_sf"/>
</dbReference>
<keyword evidence="4" id="KW-1185">Reference proteome</keyword>
<dbReference type="EMBL" id="SRME01000005">
    <property type="protein sequence ID" value="TGG87224.1"/>
    <property type="molecule type" value="Genomic_DNA"/>
</dbReference>
<evidence type="ECO:0000313" key="5">
    <source>
        <dbReference type="Proteomes" id="UP000297288"/>
    </source>
</evidence>
<dbReference type="AlphaFoldDB" id="A0A1G6N6Q8"/>
<evidence type="ECO:0000259" key="1">
    <source>
        <dbReference type="PROSITE" id="PS51918"/>
    </source>
</evidence>
<dbReference type="SFLD" id="SFLDS00029">
    <property type="entry name" value="Radical_SAM"/>
    <property type="match status" value="1"/>
</dbReference>
<protein>
    <submittedName>
        <fullName evidence="3">Radical SAM protein</fullName>
    </submittedName>
    <submittedName>
        <fullName evidence="2">Radical SAM superfamily enzyme with C-terminal helix-hairpin-helix motif</fullName>
    </submittedName>
</protein>
<reference evidence="2 4" key="1">
    <citation type="submission" date="2016-10" db="EMBL/GenBank/DDBJ databases">
        <authorList>
            <person name="de Groot N.N."/>
        </authorList>
    </citation>
    <scope>NUCLEOTIDE SEQUENCE [LARGE SCALE GENOMIC DNA]</scope>
    <source>
        <strain evidence="2 4">WG14</strain>
    </source>
</reference>
<dbReference type="Pfam" id="PF04055">
    <property type="entry name" value="Radical_SAM"/>
    <property type="match status" value="1"/>
</dbReference>
<dbReference type="GO" id="GO:0051536">
    <property type="term" value="F:iron-sulfur cluster binding"/>
    <property type="evidence" value="ECO:0007669"/>
    <property type="project" value="InterPro"/>
</dbReference>
<dbReference type="SMART" id="SM00729">
    <property type="entry name" value="Elp3"/>
    <property type="match status" value="1"/>
</dbReference>
<proteinExistence type="predicted"/>
<sequence length="542" mass="62384">MKAAIIDGYLDEPAALGVPPYISPQVRYAAGALMYNDIEVKYFTIDQIRKDDLWQSLDHYEYIIIIAGTTVPGHYLSGKPINIDEINKIFKLNSSPLRVLGGPITKGYTLTGGKSASILKDLLKDNFDYIVEGAVENFLLKYPINDEWDIKERESYDVINKIAPLGAHIVRQHPRFPDVIAEIELSRGCDRKEGFCSFCTEPVIYGLYKERELKDVIEELNSLSKNDVKNIRFGRSSNFLAYGISFNDDKINTQIFEDLYKEIHDKFDLIHTDNANPNFIIDNYSESQKIIETISKYNTSGDILSFGIESFDENVLKKNKISGSKESFIKAIELVNEIGGKRDENGIPKLLPGINLLFGLIGESKRTYEVNKRVLEEIYDDDLMLRRINVRQVMVFPKTYLSLTDEKHKVNKKEFKKFKEFMKYYDHKMLEKVFPLGTKMKNLIVEKNENYMSYSRQLGTYSVICGYPKEQELYTKYDGVVVDHGSRSLTILKHPINLNNLDRKELSMIKGISKKTADKIIFNRSFDFLTSEQKENLKKIQG</sequence>
<dbReference type="PANTHER" id="PTHR43324:SF1">
    <property type="entry name" value="RADICAL SAM CORE DOMAIN-CONTAINING PROTEIN"/>
    <property type="match status" value="1"/>
</dbReference>
<gene>
    <name evidence="3" type="ORF">E4650_07920</name>
    <name evidence="2" type="ORF">SAMN04488588_1508</name>
</gene>
<feature type="domain" description="Radical SAM core" evidence="1">
    <location>
        <begin position="175"/>
        <end position="428"/>
    </location>
</feature>
<dbReference type="Proteomes" id="UP000297288">
    <property type="component" value="Unassembled WGS sequence"/>
</dbReference>
<organism evidence="2 4">
    <name type="scientific">Geotoga petraea</name>
    <dbReference type="NCBI Taxonomy" id="28234"/>
    <lineage>
        <taxon>Bacteria</taxon>
        <taxon>Thermotogati</taxon>
        <taxon>Thermotogota</taxon>
        <taxon>Thermotogae</taxon>
        <taxon>Petrotogales</taxon>
        <taxon>Petrotogaceae</taxon>
        <taxon>Geotoga</taxon>
    </lineage>
</organism>
<dbReference type="RefSeq" id="WP_091404334.1">
    <property type="nucleotide sequence ID" value="NZ_FMYV01000005.1"/>
</dbReference>
<dbReference type="EMBL" id="FMYV01000005">
    <property type="protein sequence ID" value="SDC63124.1"/>
    <property type="molecule type" value="Genomic_DNA"/>
</dbReference>
<dbReference type="Proteomes" id="UP000199322">
    <property type="component" value="Unassembled WGS sequence"/>
</dbReference>